<dbReference type="RefSeq" id="WP_273911185.1">
    <property type="nucleotide sequence ID" value="NZ_JAMDGX010000038.1"/>
</dbReference>
<organism evidence="6 7">
    <name type="scientific">Pseudomonas fontis</name>
    <dbReference type="NCBI Taxonomy" id="2942633"/>
    <lineage>
        <taxon>Bacteria</taxon>
        <taxon>Pseudomonadati</taxon>
        <taxon>Pseudomonadota</taxon>
        <taxon>Gammaproteobacteria</taxon>
        <taxon>Pseudomonadales</taxon>
        <taxon>Pseudomonadaceae</taxon>
        <taxon>Pseudomonas</taxon>
    </lineage>
</organism>
<dbReference type="PANTHER" id="PTHR12338">
    <property type="entry name" value="AUTOTRANSPORTER"/>
    <property type="match status" value="1"/>
</dbReference>
<dbReference type="InterPro" id="IPR008638">
    <property type="entry name" value="FhaB/CdiA-like_TPS"/>
</dbReference>
<dbReference type="NCBIfam" id="TIGR01901">
    <property type="entry name" value="adhes_NPXG"/>
    <property type="match status" value="1"/>
</dbReference>
<keyword evidence="3" id="KW-0732">Signal</keyword>
<dbReference type="EMBL" id="JAMDGY010000017">
    <property type="protein sequence ID" value="MDD0990211.1"/>
    <property type="molecule type" value="Genomic_DNA"/>
</dbReference>
<dbReference type="InterPro" id="IPR012334">
    <property type="entry name" value="Pectin_lyas_fold"/>
</dbReference>
<evidence type="ECO:0000256" key="4">
    <source>
        <dbReference type="SAM" id="MobiDB-lite"/>
    </source>
</evidence>
<evidence type="ECO:0000313" key="6">
    <source>
        <dbReference type="EMBL" id="MDD0990211.1"/>
    </source>
</evidence>
<dbReference type="SMART" id="SM00912">
    <property type="entry name" value="Haemagg_act"/>
    <property type="match status" value="1"/>
</dbReference>
<keyword evidence="7" id="KW-1185">Reference proteome</keyword>
<evidence type="ECO:0000259" key="5">
    <source>
        <dbReference type="SMART" id="SM00912"/>
    </source>
</evidence>
<name>A0ABT5NPX6_9PSED</name>
<dbReference type="Pfam" id="PF12545">
    <property type="entry name" value="DUF3739"/>
    <property type="match status" value="1"/>
</dbReference>
<evidence type="ECO:0000256" key="1">
    <source>
        <dbReference type="ARBA" id="ARBA00004613"/>
    </source>
</evidence>
<dbReference type="InterPro" id="IPR050909">
    <property type="entry name" value="Bact_Autotransporter_VF"/>
</dbReference>
<dbReference type="Proteomes" id="UP001148203">
    <property type="component" value="Unassembled WGS sequence"/>
</dbReference>
<dbReference type="PANTHER" id="PTHR12338:SF8">
    <property type="entry name" value="HEME_HEMOPEXIN-BINDING PROTEIN"/>
    <property type="match status" value="1"/>
</dbReference>
<evidence type="ECO:0000256" key="2">
    <source>
        <dbReference type="ARBA" id="ARBA00022525"/>
    </source>
</evidence>
<accession>A0ABT5NPX6</accession>
<proteinExistence type="predicted"/>
<evidence type="ECO:0000256" key="3">
    <source>
        <dbReference type="ARBA" id="ARBA00022729"/>
    </source>
</evidence>
<dbReference type="Pfam" id="PF05860">
    <property type="entry name" value="TPS"/>
    <property type="match status" value="1"/>
</dbReference>
<dbReference type="SUPFAM" id="SSF51126">
    <property type="entry name" value="Pectin lyase-like"/>
    <property type="match status" value="1"/>
</dbReference>
<comment type="caution">
    <text evidence="6">The sequence shown here is derived from an EMBL/GenBank/DDBJ whole genome shotgun (WGS) entry which is preliminary data.</text>
</comment>
<dbReference type="Gene3D" id="2.160.20.10">
    <property type="entry name" value="Single-stranded right-handed beta-helix, Pectin lyase-like"/>
    <property type="match status" value="2"/>
</dbReference>
<dbReference type="InterPro" id="IPR021026">
    <property type="entry name" value="Filamn_hemagglutn_DUF3739"/>
</dbReference>
<evidence type="ECO:0000313" key="7">
    <source>
        <dbReference type="Proteomes" id="UP001148203"/>
    </source>
</evidence>
<reference evidence="6 7" key="1">
    <citation type="submission" date="2022-05" db="EMBL/GenBank/DDBJ databases">
        <title>Novel Pseudomonas spp. Isolated from a Rainbow Trout Aquaculture Facility.</title>
        <authorList>
            <person name="Testerman T."/>
            <person name="Graf J."/>
        </authorList>
    </citation>
    <scope>NUCLEOTIDE SEQUENCE [LARGE SCALE GENOMIC DNA]</scope>
    <source>
        <strain evidence="6 7">ID681</strain>
    </source>
</reference>
<protein>
    <submittedName>
        <fullName evidence="6">Filamentous hemagglutinin family protein</fullName>
    </submittedName>
</protein>
<sequence>MHLGKPRSASKVLPGSQTPSVLRLKPLAQIIALWVLASGAQAAPAFSSGWFANKAGQPGPATGSQPSVQLPGTPPPLAQQQRVNQQLQRSLGNLNNTVAAIAAQQASQAAGRQAALSMPSNIPNGLGEGGLKVDSNPLTQGWVNASAPQQQQVDGKTTVTIGQTADKAILNWETFNVGRDTTVNFQQQADWAVLNRVNDPNARPSQIQGQIKADGTVMLVNRNGILFSGSSQVDTRNLVVAAATISDTQFRERGLYHDADGTQATFTDAAGNIAVGRGAQLNTRAPASSTQGGGYVLLLGQEVDNAGSIITAKGQTVLAAGDTFYIRKGVGTEGNTTSTTRGLEVAATRKAGSSAGAVSNNGLIQAANGDILLTGHKVAQNAVALASTSVDARGAIHLLNAASDSDGSVTLGQGSTTAVLLDASSAGALDSQRNGALTALGGLGNRIGGAFDNLSGVADRRDQSRVEIVSGGTVDFQDGSITLATGGQVAVSAGKRSLVRDGAVIDVAGAVGVQLSMQSNSIKVNVQGNEQRDASVNREGGALNSKDVWVDIRELVHVPAGTNGSTAERWYTAGGLLEVGGYLGTSNHSLGEWMAQGGTVSFTGNDVVSQGGSQINLSGGSLDVQGGYLRQSWLKGADGRLYEVSRAPGDVLYQGIYQGFEQSSARWGQSTHYYNPLIAPRQRYENGYSVGRDAGKLVIGTRNAVLEGEMLSQTYQGDLQDRKPGLAVDGYLQSHKALARGAQLIIGDYLAYYHKDSNQLLEQLGASSRTLQSVVFANDTQKIATALDLQGLVPQDRQGRLLLDSQQLNSFNLGAIRVAANQQVRVEGDLQVANGGEIALHGPQVEVGGNLTAHSGSLVLGNVRYQRGNGQRLEDTLIGTLGQQTATVSLASDKRLDTSGAWADVSLDPLNQAGLAWIDGGNVSIRSSGNVALADGSLIRVDSAAGLLAGGSLRGGKGGNLTIASDDFAGNGSGVLSLGSALRGYGVSGAGTLSLQSNRVQIGGAPGKDAGLYLAQDFFDKGFASYNVIGSRGLSVAADSQVQVSRPVYQVLDSSVQQLDLWTPALYQEDASRGRLTQRAGASLTLQAGTTQTQATDVPGITLDIGRGSRIEVDPTQAITLRGIGQMTLDGTLRAQSGSVRIEALPFAVQGAHQRAIHLGDHALLDVSAQAVTARDALGQRYGLVRDGGSIVVGAALDPLTGKAAAPDLFVQMDSGARLLASGSQATLDVIGQGPTAVASNGGSIAISSKNGLYLDGQLQALAGGAGAAGGRLSVALESDIYERTLDGVEQMLKPRELLLSQLRRTYDTKTLKYGHGHLSVEQVDAGGFDSLALLSNGMISFDGDVQLELGQSLALYSAAMGLAEGAAGNSRVSLSAPTVRLAGVPILTSDRAIVPVVRGGASQQHNQAHLSVDSGLLDIRDEVVFGARGTIEQVGGPGLLLDRRGFATIDLRSRGDLRLLQATGTKSFTRLTTPGELNLVAAQIYPGTNAKAVIRADELRIARAASADPAQPYSLFGSLALEARVIDQGGVVRAPLGSLALGYDATTNATEQVNLLPGSLTSVSAAGLLMPYGGSVDGLEYRYAGQSLTQSLLSTLPTPNAFSVRLTAQAVDVQGGAVIDLSGGGEVQGAGFVSGRGGSTDARLYPLVQTASDGRFSLPSLADNPVYALVPGVQAGYAPSAADAGAGDPLLGQQLTLGAGVPGLPAGTYTLLPSTYALLPGAFRVELNGALGLGAAQPTVAMRNGSWSSSGQLSIQGTSFAENRSRQFILTSADVLRRYSQYNETSLASFITADAARLGVPRAALPADAKALTLNLLTNRTGRDAFTFDGTLHDNAQQGGRGSTATLISSNVRIEVMAAGAQASAGFDGISVHADQLNAIGASSLRIGALSSVAYGQGGNYISFDEPVITAGKDVYLRSGAELRAPEVMLISGRTDGEIVVEQGAHINTLGLGKPGYDSKDGFIYAAGRNSVLAVSNGWLDILAPSASSNQSGAGRILIGTCASVCAGQTQLYSEGTIAAATDKQFELGDQVAYGTRNLTLAVGGINVGTAQSLSAMAAQGLLPNGLTLNQSLLQRLLRGDTQNGAPALEALTLNVRDAMNFYGSVSLDTFDPGTGRSSLAQLVLGTPAIYGYGTAQDVASIRAGSLIWNGSAQAPGTLVAGGAGSGSGRLTIQAERVELGYGPKTQPKQEESARLVLGFDTFELNASERVTANHKGNLNVYQQQGAYESGKGYAYSGGNLLINTPLMTGEAGSVSRITAGGDLRVLGVSGAKAATVDKLGAQLTLEGRSVLLDTQVSLPSGKLSVHAEQELQLGANSRLDLAGRAVAFNDVNKYSWGGDLTLQSRHANVLQAAGGLIDLSARNNQGGLLTAIALDEGAGWVSLQGSLLGGATGHYDAGGTWVPFKAGGVDIRAQHLDDFVALNQRLNQGQFFGRRSVQLKQGDLVIGDELKASEINVSLDNGHLTIAGRVDASGEQVGSIRLAGRHGLSLLDGAQLDAHGSLLRVDSYGKIIDAPNRASIELNAGDGRLTLAAGSRIDLRHGTAATPGKAAGQHDGQARGTLELYAPRLGGVSAGDIDMLAATGLSIDGARSIAVNANWRYDDSDSDAVIRDGSQAVSQKPYREINQAYLDLKHAQSTAFIQAALSNGNLRDNKLAGLTGTYAEQLHLRPSVEISSTHDIVVQGDLDLSAYRYNSLNPHTPMTSVYGSGEVGNLLLRTAGDLSVLGSINDGFAPPPPTPDDNGWQLLAGLQPFGGDVVVPGLGVTLAEGTTFLSGKTLNYELPIKATTFVAGMVLPVEGVLAKPLNLIAGSVLSADVFDAQGRLMYPAGTLLASAVTLPSGTRLAAGTRLASSTALQALRWPKGVPLPTTLNDILSQPAFVVLDSNLALLQGALIPSQTNVKLPGNALSLDLRTVGSAGQGSNWAIAPMLAAGSQSWSLRLVAGADLAAADSRAVLADSTGQVMLSDAHYSLYRDREITLVPGQAAGKWYLGPAASTDDWSWVGAEGDPLPDWFGLGECEGAPDLCVFKPTYTWATGNGAGGTPGSAVDDTERNLCDSNPAWCVADPGTPDQYVPGDVNRILPMAPVFSVLRTGTGDLDLVSAGDLLLGSLFGVYTAGTNASDVSAGYNRKRGTAENGTVLGGYSQSEFYKNLQYKDGSEPGKASFAQQVAGYEQLVDGNSLYQAWYPENGGNLWLSAGGDLRGDVLATTQTTVDRASSSVDMGNWLWRQGSGSAALDETIATAWWINFGSYVLNERAIPQVSGFTGFGTLGGGDVEVRVTGSAGALARRGTPLMNEDLRSEGLIVAVGSTGRVSADQRLALTGGGDLQMHLGASLNPSPTTTLIRRGVGNLNLNGALINLRGTAGVNAGASGQIDLVYGRDSHQQDPREVRAYDTFSASMATASGGLVLVPGDATFNLSTRGDLVLGGVSDPGRVRLSNTSSYTLGGVEHGDGASGFSLWTERTAIDLFAAGGNLTPSTQVGDTLSDGTPRARFNTTASDGRFVYPSILRAAAGGSLYYGASAQYSGDNRPMADLYGLLLAPGRQGQLELLAGNSIYAAGYAISTSGAPAAALATPFAPAFVGGNRVSNLSADGIKPSLGSYPLFAFGADSASVLQAAAQPTRMYAVNGDLVGVRTGEILQFSPLSRSGATWYVGAAPVSMYAGRDIVNSGTPLSQPGGVVFELTESISGGSQSLGNLFAHSAITDHSQVVAGRDILFSSFNVAGPGTLTLSAGRDIRMEDRASLTSLGAIVAGDSRPGASVLMQAGVASNGLDYQRFAALYLDPTNLAASDQPLAAQAGKVVKTYAEELRQWLADRYGFSGTAEQAREVFAGLSVSEQGVFARQVYFAELRAGGLEYNTTGGPRQGSYLRGRNAIEALFPGRDVAGNPLSYEGDIVMYGGAGVHTNFGGDIQMFTPGGQLVFGVEGEAPPSTAGVITQGQGNIQLYSNGSILLGQSRVMTTFGGSILGWSAQGDINAGRGSKTTVVYTPPRRVYDNWGNVRLSPSVPSTGAGIATLNPIAEVAPGDIDLIAPLGTIDAGEAGIRVSGNVNIAALQVVNAANIQVQGDAKGMPVVASVNTGAISSASAAASSASQAAEDAARQQQSAARQRQPSVITVQVLGFGSERLIPGRDGASLSPQYNRQSPVQVLGAGALDEQARAQLTEEERGNLTL</sequence>
<comment type="subcellular location">
    <subcellularLocation>
        <location evidence="1">Secreted</location>
    </subcellularLocation>
</comment>
<dbReference type="InterPro" id="IPR011050">
    <property type="entry name" value="Pectin_lyase_fold/virulence"/>
</dbReference>
<feature type="region of interest" description="Disordered" evidence="4">
    <location>
        <begin position="56"/>
        <end position="80"/>
    </location>
</feature>
<feature type="domain" description="Filamentous haemagglutinin FhaB/tRNA nuclease CdiA-like TPS" evidence="5">
    <location>
        <begin position="135"/>
        <end position="249"/>
    </location>
</feature>
<gene>
    <name evidence="6" type="ORF">M5G11_06620</name>
</gene>
<keyword evidence="2" id="KW-0964">Secreted</keyword>